<evidence type="ECO:0000313" key="5">
    <source>
        <dbReference type="EMBL" id="RKO96844.1"/>
    </source>
</evidence>
<keyword evidence="3" id="KW-0206">Cytoskeleton</keyword>
<dbReference type="GO" id="GO:0051694">
    <property type="term" value="P:pointed-end actin filament capping"/>
    <property type="evidence" value="ECO:0007669"/>
    <property type="project" value="InterPro"/>
</dbReference>
<dbReference type="GO" id="GO:0005856">
    <property type="term" value="C:cytoskeleton"/>
    <property type="evidence" value="ECO:0007669"/>
    <property type="project" value="UniProtKB-SubCell"/>
</dbReference>
<evidence type="ECO:0000256" key="1">
    <source>
        <dbReference type="ARBA" id="ARBA00004245"/>
    </source>
</evidence>
<dbReference type="SUPFAM" id="SSF52047">
    <property type="entry name" value="RNI-like"/>
    <property type="match status" value="1"/>
</dbReference>
<dbReference type="GO" id="GO:0005523">
    <property type="term" value="F:tropomyosin binding"/>
    <property type="evidence" value="ECO:0007669"/>
    <property type="project" value="InterPro"/>
</dbReference>
<dbReference type="PANTHER" id="PTHR10901">
    <property type="entry name" value="TROPOMODULIN"/>
    <property type="match status" value="1"/>
</dbReference>
<dbReference type="InterPro" id="IPR032675">
    <property type="entry name" value="LRR_dom_sf"/>
</dbReference>
<dbReference type="AlphaFoldDB" id="A0A4P9WUA0"/>
<gene>
    <name evidence="5" type="ORF">CAUPRSCDRAFT_11457</name>
</gene>
<dbReference type="InterPro" id="IPR004934">
    <property type="entry name" value="TMOD"/>
</dbReference>
<evidence type="ECO:0000256" key="3">
    <source>
        <dbReference type="ARBA" id="ARBA00023212"/>
    </source>
</evidence>
<organism evidence="5 6">
    <name type="scientific">Caulochytrium protostelioides</name>
    <dbReference type="NCBI Taxonomy" id="1555241"/>
    <lineage>
        <taxon>Eukaryota</taxon>
        <taxon>Fungi</taxon>
        <taxon>Fungi incertae sedis</taxon>
        <taxon>Chytridiomycota</taxon>
        <taxon>Chytridiomycota incertae sedis</taxon>
        <taxon>Chytridiomycetes</taxon>
        <taxon>Caulochytriales</taxon>
        <taxon>Caulochytriaceae</taxon>
        <taxon>Caulochytrium</taxon>
    </lineage>
</organism>
<dbReference type="SMART" id="SM00368">
    <property type="entry name" value="LRR_RI"/>
    <property type="match status" value="3"/>
</dbReference>
<proteinExistence type="predicted"/>
<reference evidence="6" key="1">
    <citation type="journal article" date="2018" name="Nat. Microbiol.">
        <title>Leveraging single-cell genomics to expand the fungal tree of life.</title>
        <authorList>
            <person name="Ahrendt S.R."/>
            <person name="Quandt C.A."/>
            <person name="Ciobanu D."/>
            <person name="Clum A."/>
            <person name="Salamov A."/>
            <person name="Andreopoulos B."/>
            <person name="Cheng J.F."/>
            <person name="Woyke T."/>
            <person name="Pelin A."/>
            <person name="Henrissat B."/>
            <person name="Reynolds N.K."/>
            <person name="Benny G.L."/>
            <person name="Smith M.E."/>
            <person name="James T.Y."/>
            <person name="Grigoriev I.V."/>
        </authorList>
    </citation>
    <scope>NUCLEOTIDE SEQUENCE [LARGE SCALE GENOMIC DNA]</scope>
    <source>
        <strain evidence="6">ATCC 52028</strain>
    </source>
</reference>
<dbReference type="EMBL" id="ML009573">
    <property type="protein sequence ID" value="RKO96844.1"/>
    <property type="molecule type" value="Genomic_DNA"/>
</dbReference>
<evidence type="ECO:0000313" key="6">
    <source>
        <dbReference type="Proteomes" id="UP000268535"/>
    </source>
</evidence>
<feature type="compositionally biased region" description="Basic and acidic residues" evidence="4">
    <location>
        <begin position="310"/>
        <end position="332"/>
    </location>
</feature>
<feature type="region of interest" description="Disordered" evidence="4">
    <location>
        <begin position="1"/>
        <end position="22"/>
    </location>
</feature>
<evidence type="ECO:0000256" key="2">
    <source>
        <dbReference type="ARBA" id="ARBA00022490"/>
    </source>
</evidence>
<name>A0A4P9WUA0_9FUNG</name>
<dbReference type="GO" id="GO:0007015">
    <property type="term" value="P:actin filament organization"/>
    <property type="evidence" value="ECO:0007669"/>
    <property type="project" value="TreeGrafter"/>
</dbReference>
<comment type="subcellular location">
    <subcellularLocation>
        <location evidence="1">Cytoplasm</location>
        <location evidence="1">Cytoskeleton</location>
    </subcellularLocation>
</comment>
<protein>
    <submittedName>
        <fullName evidence="5">RNI-like protein</fullName>
    </submittedName>
</protein>
<dbReference type="Gene3D" id="3.80.10.10">
    <property type="entry name" value="Ribonuclease Inhibitor"/>
    <property type="match status" value="1"/>
</dbReference>
<keyword evidence="2" id="KW-0963">Cytoplasm</keyword>
<dbReference type="Proteomes" id="UP000268535">
    <property type="component" value="Unassembled WGS sequence"/>
</dbReference>
<sequence>MSAARATPSQRTAASGPPVPTSAIVAPVRQTNPVLDELLHALQLLEQNDPTLVELDLRDCRVLSPAHGIALGRSLGHNTCLKRLVLANTGLGTDAAKEIAEALRSNATLELLDLERNQIAPQGIKALAEMVGKNTGLRELRLGGQRQKSGTDAEQSLTRSMLDNTTLQKISLQIADVASRNACDRYITRNKEIARKAQRTTQGPSSAFGLSVRAHFAQGAGIAAKLGRAAHRAARAADDIAVALADARRAEQRQRHGRAVDAHVDVVEDARQDAGGRGIRAGDIRAAERGAAVAARDGGAAGPGKGTIGRTEDGDGGKEGLDDEHVDRLGGA</sequence>
<evidence type="ECO:0000256" key="4">
    <source>
        <dbReference type="SAM" id="MobiDB-lite"/>
    </source>
</evidence>
<dbReference type="Pfam" id="PF13516">
    <property type="entry name" value="LRR_6"/>
    <property type="match status" value="2"/>
</dbReference>
<dbReference type="InterPro" id="IPR001611">
    <property type="entry name" value="Leu-rich_rpt"/>
</dbReference>
<feature type="region of interest" description="Disordered" evidence="4">
    <location>
        <begin position="293"/>
        <end position="332"/>
    </location>
</feature>
<accession>A0A4P9WUA0</accession>
<dbReference type="PANTHER" id="PTHR10901:SF6">
    <property type="entry name" value="TROPOMODULIN, ISOFORM N"/>
    <property type="match status" value="1"/>
</dbReference>